<comment type="caution">
    <text evidence="1">The sequence shown here is derived from an EMBL/GenBank/DDBJ whole genome shotgun (WGS) entry which is preliminary data.</text>
</comment>
<name>A0A918ZJ16_9ACTN</name>
<dbReference type="EMBL" id="BNAT01000040">
    <property type="protein sequence ID" value="GHE54135.1"/>
    <property type="molecule type" value="Genomic_DNA"/>
</dbReference>
<evidence type="ECO:0000313" key="1">
    <source>
        <dbReference type="EMBL" id="GHE54135.1"/>
    </source>
</evidence>
<accession>A0A918ZJ16</accession>
<dbReference type="Proteomes" id="UP000603227">
    <property type="component" value="Unassembled WGS sequence"/>
</dbReference>
<protein>
    <submittedName>
        <fullName evidence="1">Uncharacterized protein</fullName>
    </submittedName>
</protein>
<reference evidence="1" key="1">
    <citation type="journal article" date="2014" name="Int. J. Syst. Evol. Microbiol.">
        <title>Complete genome sequence of Corynebacterium casei LMG S-19264T (=DSM 44701T), isolated from a smear-ripened cheese.</title>
        <authorList>
            <consortium name="US DOE Joint Genome Institute (JGI-PGF)"/>
            <person name="Walter F."/>
            <person name="Albersmeier A."/>
            <person name="Kalinowski J."/>
            <person name="Ruckert C."/>
        </authorList>
    </citation>
    <scope>NUCLEOTIDE SEQUENCE</scope>
    <source>
        <strain evidence="1">CGMCC 4.7403</strain>
    </source>
</reference>
<evidence type="ECO:0000313" key="2">
    <source>
        <dbReference type="Proteomes" id="UP000603227"/>
    </source>
</evidence>
<organism evidence="1 2">
    <name type="scientific">Streptomyces capitiformicae</name>
    <dbReference type="NCBI Taxonomy" id="2014920"/>
    <lineage>
        <taxon>Bacteria</taxon>
        <taxon>Bacillati</taxon>
        <taxon>Actinomycetota</taxon>
        <taxon>Actinomycetes</taxon>
        <taxon>Kitasatosporales</taxon>
        <taxon>Streptomycetaceae</taxon>
        <taxon>Streptomyces</taxon>
    </lineage>
</organism>
<dbReference type="AlphaFoldDB" id="A0A918ZJ16"/>
<reference evidence="1" key="2">
    <citation type="submission" date="2020-09" db="EMBL/GenBank/DDBJ databases">
        <authorList>
            <person name="Sun Q."/>
            <person name="Zhou Y."/>
        </authorList>
    </citation>
    <scope>NUCLEOTIDE SEQUENCE</scope>
    <source>
        <strain evidence="1">CGMCC 4.7403</strain>
    </source>
</reference>
<sequence>MARSIRAAQLHLVVTLQHSLSFPHVGSGTQEIVRWKIRLSWNALWTLSSSWQWHDEYDQERWRPVKYWDESHEADFEERLVGEISRRNDGPSGAVEG</sequence>
<keyword evidence="2" id="KW-1185">Reference proteome</keyword>
<proteinExistence type="predicted"/>
<gene>
    <name evidence="1" type="ORF">GCM10017771_76490</name>
</gene>